<evidence type="ECO:0000256" key="7">
    <source>
        <dbReference type="SAM" id="MobiDB-lite"/>
    </source>
</evidence>
<keyword evidence="3" id="KW-0418">Kinase</keyword>
<evidence type="ECO:0000259" key="9">
    <source>
        <dbReference type="Pfam" id="PF13614"/>
    </source>
</evidence>
<evidence type="ECO:0000313" key="11">
    <source>
        <dbReference type="Proteomes" id="UP000011991"/>
    </source>
</evidence>
<proteinExistence type="predicted"/>
<dbReference type="InterPro" id="IPR025669">
    <property type="entry name" value="AAA_dom"/>
</dbReference>
<dbReference type="NCBIfam" id="TIGR01007">
    <property type="entry name" value="eps_fam"/>
    <property type="match status" value="1"/>
</dbReference>
<feature type="region of interest" description="Disordered" evidence="7">
    <location>
        <begin position="1"/>
        <end position="23"/>
    </location>
</feature>
<evidence type="ECO:0000256" key="4">
    <source>
        <dbReference type="ARBA" id="ARBA00022840"/>
    </source>
</evidence>
<keyword evidence="2" id="KW-0547">Nucleotide-binding</keyword>
<evidence type="ECO:0000256" key="6">
    <source>
        <dbReference type="SAM" id="Coils"/>
    </source>
</evidence>
<keyword evidence="8" id="KW-0812">Transmembrane</keyword>
<dbReference type="InterPro" id="IPR005702">
    <property type="entry name" value="Wzc-like_C"/>
</dbReference>
<evidence type="ECO:0000256" key="3">
    <source>
        <dbReference type="ARBA" id="ARBA00022777"/>
    </source>
</evidence>
<organism evidence="10 11">
    <name type="scientific">Rhodopirellula maiorica SM1</name>
    <dbReference type="NCBI Taxonomy" id="1265738"/>
    <lineage>
        <taxon>Bacteria</taxon>
        <taxon>Pseudomonadati</taxon>
        <taxon>Planctomycetota</taxon>
        <taxon>Planctomycetia</taxon>
        <taxon>Pirellulales</taxon>
        <taxon>Pirellulaceae</taxon>
        <taxon>Novipirellula</taxon>
    </lineage>
</organism>
<evidence type="ECO:0000256" key="1">
    <source>
        <dbReference type="ARBA" id="ARBA00022679"/>
    </source>
</evidence>
<dbReference type="Proteomes" id="UP000011991">
    <property type="component" value="Unassembled WGS sequence"/>
</dbReference>
<protein>
    <submittedName>
        <fullName evidence="10">Exopolysaccharide synthesis protein</fullName>
        <ecNumber evidence="10">2.7.10.-</ecNumber>
    </submittedName>
</protein>
<dbReference type="InterPro" id="IPR027417">
    <property type="entry name" value="P-loop_NTPase"/>
</dbReference>
<reference evidence="10 11" key="1">
    <citation type="journal article" date="2013" name="Mar. Genomics">
        <title>Expression of sulfatases in Rhodopirellula baltica and the diversity of sulfatases in the genus Rhodopirellula.</title>
        <authorList>
            <person name="Wegner C.E."/>
            <person name="Richter-Heitmann T."/>
            <person name="Klindworth A."/>
            <person name="Klockow C."/>
            <person name="Richter M."/>
            <person name="Achstetter T."/>
            <person name="Glockner F.O."/>
            <person name="Harder J."/>
        </authorList>
    </citation>
    <scope>NUCLEOTIDE SEQUENCE [LARGE SCALE GENOMIC DNA]</scope>
    <source>
        <strain evidence="10 11">SM1</strain>
    </source>
</reference>
<dbReference type="EMBL" id="ANOG01000013">
    <property type="protein sequence ID" value="EMI22955.1"/>
    <property type="molecule type" value="Genomic_DNA"/>
</dbReference>
<dbReference type="PANTHER" id="PTHR32309">
    <property type="entry name" value="TYROSINE-PROTEIN KINASE"/>
    <property type="match status" value="1"/>
</dbReference>
<evidence type="ECO:0000256" key="2">
    <source>
        <dbReference type="ARBA" id="ARBA00022741"/>
    </source>
</evidence>
<dbReference type="AlphaFoldDB" id="M5RUI3"/>
<dbReference type="Gene3D" id="3.40.50.300">
    <property type="entry name" value="P-loop containing nucleotide triphosphate hydrolases"/>
    <property type="match status" value="1"/>
</dbReference>
<dbReference type="EC" id="2.7.10.-" evidence="10"/>
<accession>M5RUI3</accession>
<keyword evidence="5" id="KW-0829">Tyrosine-protein kinase</keyword>
<sequence length="775" mass="85309">MQSNANRVNGNDRPIGRLSGPSAGANSQFDPWILWVTFRRNWLWAVPVGMVLASLAAFGVFKSFVPVYRASHLLEANSQWVVFKDVIPVIEDIAATEKPLFFNSIILDPVLADPALRKAPSLADPEYAEVSLRENLKVTSGGNRRHLVVSYEDSDGVAAATVCNAVVDSYLRQRDAFDQARMVKVERGLEPEIQRWQQEVEQRHHRVQKLSETLVGFAPGQKIAALENESNMTLMAELRSRISDLRVKIAIADASRVSAAGEAEFVPPVEAAVIPSAVVERHVPSEQEILNAINQDAKVSEALSRVAHYKAILLELEDSDIVRIRREYYEEMQGKRDEWTANLETLKAGARERVVAMLNERADAEYERQKIAAKARIESLKEGFEAQRKSKIEAARVEWQRELQKRYADEKKEYEALATQLDVLQKQYDDERSRLEQFGGASADLQLAIDEKQIAMDVLGKLKIRAAAIRTEKQQGGSVQTLAAATPPRIPLESVPTKKLIAVSGGAFCIPFLLGLLWELRVQRVTDSAAVDRSQSLAPVVGEIAQLPSGARNGRGRRIFEESVDALRANLFLSLDTKHTRSIAVVSSMSGEGKSSVASQLALSIAKATDQTVLLVDADLRYPDQHEIFGLEMGPGLSGVLSQTATLEEAVDTSLGSLLHVLPAGRLDRSPHRLISESSMRDFVDRALEKYSFVVIDTAPVLSASESLAVASSVDSTLLCVMRDVSRMDNVNRSMRRLDASGATIAGTVFSGVTAGQYAYRYGSYHYAIAGETDA</sequence>
<dbReference type="SUPFAM" id="SSF52540">
    <property type="entry name" value="P-loop containing nucleoside triphosphate hydrolases"/>
    <property type="match status" value="1"/>
</dbReference>
<comment type="caution">
    <text evidence="10">The sequence shown here is derived from an EMBL/GenBank/DDBJ whole genome shotgun (WGS) entry which is preliminary data.</text>
</comment>
<gene>
    <name evidence="10" type="ORF">RMSM_00114</name>
</gene>
<keyword evidence="6" id="KW-0175">Coiled coil</keyword>
<dbReference type="Pfam" id="PF13614">
    <property type="entry name" value="AAA_31"/>
    <property type="match status" value="1"/>
</dbReference>
<feature type="domain" description="AAA" evidence="9">
    <location>
        <begin position="581"/>
        <end position="719"/>
    </location>
</feature>
<dbReference type="GO" id="GO:0005524">
    <property type="term" value="F:ATP binding"/>
    <property type="evidence" value="ECO:0007669"/>
    <property type="project" value="UniProtKB-KW"/>
</dbReference>
<keyword evidence="11" id="KW-1185">Reference proteome</keyword>
<evidence type="ECO:0000256" key="8">
    <source>
        <dbReference type="SAM" id="Phobius"/>
    </source>
</evidence>
<dbReference type="PANTHER" id="PTHR32309:SF31">
    <property type="entry name" value="CAPSULAR EXOPOLYSACCHARIDE FAMILY"/>
    <property type="match status" value="1"/>
</dbReference>
<evidence type="ECO:0000313" key="10">
    <source>
        <dbReference type="EMBL" id="EMI22955.1"/>
    </source>
</evidence>
<feature type="transmembrane region" description="Helical" evidence="8">
    <location>
        <begin position="42"/>
        <end position="61"/>
    </location>
</feature>
<dbReference type="CDD" id="cd05387">
    <property type="entry name" value="BY-kinase"/>
    <property type="match status" value="1"/>
</dbReference>
<dbReference type="GO" id="GO:0004713">
    <property type="term" value="F:protein tyrosine kinase activity"/>
    <property type="evidence" value="ECO:0007669"/>
    <property type="project" value="UniProtKB-KW"/>
</dbReference>
<dbReference type="RefSeq" id="WP_008689939.1">
    <property type="nucleotide sequence ID" value="NZ_ANOG01000013.1"/>
</dbReference>
<keyword evidence="8" id="KW-1133">Transmembrane helix</keyword>
<feature type="coiled-coil region" evidence="6">
    <location>
        <begin position="400"/>
        <end position="434"/>
    </location>
</feature>
<keyword evidence="1 10" id="KW-0808">Transferase</keyword>
<keyword evidence="8" id="KW-0472">Membrane</keyword>
<name>M5RUI3_9BACT</name>
<dbReference type="InterPro" id="IPR050445">
    <property type="entry name" value="Bact_polysacc_biosynth/exp"/>
</dbReference>
<dbReference type="PATRIC" id="fig|1265738.3.peg.117"/>
<keyword evidence="4" id="KW-0067">ATP-binding</keyword>
<evidence type="ECO:0000256" key="5">
    <source>
        <dbReference type="ARBA" id="ARBA00023137"/>
    </source>
</evidence>